<evidence type="ECO:0000313" key="3">
    <source>
        <dbReference type="Proteomes" id="UP000663829"/>
    </source>
</evidence>
<dbReference type="AlphaFoldDB" id="A0A814E6E1"/>
<comment type="caution">
    <text evidence="1">The sequence shown here is derived from an EMBL/GenBank/DDBJ whole genome shotgun (WGS) entry which is preliminary data.</text>
</comment>
<keyword evidence="3" id="KW-1185">Reference proteome</keyword>
<organism evidence="1 3">
    <name type="scientific">Didymodactylos carnosus</name>
    <dbReference type="NCBI Taxonomy" id="1234261"/>
    <lineage>
        <taxon>Eukaryota</taxon>
        <taxon>Metazoa</taxon>
        <taxon>Spiralia</taxon>
        <taxon>Gnathifera</taxon>
        <taxon>Rotifera</taxon>
        <taxon>Eurotatoria</taxon>
        <taxon>Bdelloidea</taxon>
        <taxon>Philodinida</taxon>
        <taxon>Philodinidae</taxon>
        <taxon>Didymodactylos</taxon>
    </lineage>
</organism>
<dbReference type="EMBL" id="CAJNOQ010002551">
    <property type="protein sequence ID" value="CAF0964909.1"/>
    <property type="molecule type" value="Genomic_DNA"/>
</dbReference>
<dbReference type="Proteomes" id="UP000663829">
    <property type="component" value="Unassembled WGS sequence"/>
</dbReference>
<accession>A0A814E6E1</accession>
<protein>
    <submittedName>
        <fullName evidence="1">Uncharacterized protein</fullName>
    </submittedName>
</protein>
<reference evidence="1" key="1">
    <citation type="submission" date="2021-02" db="EMBL/GenBank/DDBJ databases">
        <authorList>
            <person name="Nowell W R."/>
        </authorList>
    </citation>
    <scope>NUCLEOTIDE SEQUENCE</scope>
</reference>
<evidence type="ECO:0000313" key="1">
    <source>
        <dbReference type="EMBL" id="CAF0964909.1"/>
    </source>
</evidence>
<gene>
    <name evidence="1" type="ORF">GPM918_LOCUS11926</name>
    <name evidence="2" type="ORF">SRO942_LOCUS11927</name>
</gene>
<dbReference type="Proteomes" id="UP000681722">
    <property type="component" value="Unassembled WGS sequence"/>
</dbReference>
<proteinExistence type="predicted"/>
<dbReference type="EMBL" id="CAJOBC010002551">
    <property type="protein sequence ID" value="CAF3738631.1"/>
    <property type="molecule type" value="Genomic_DNA"/>
</dbReference>
<sequence>MKSYLEKQDPKCVVPKKLSDTRWSARADSCKALCTGYACFKQALEVISKDTSQKSIVKVEAESLYNQLDKLETGIMVTFWNDVLQTINASNNTLQKVNCDIETVVNLYNSLTMYLSSKRNSDFISYYESKGKLLSSNEEYEAKKICKRKKHFDETNIVEVVFN</sequence>
<evidence type="ECO:0000313" key="2">
    <source>
        <dbReference type="EMBL" id="CAF3738631.1"/>
    </source>
</evidence>
<name>A0A814E6E1_9BILA</name>
<dbReference type="OrthoDB" id="8045002at2759"/>